<feature type="compositionally biased region" description="Basic and acidic residues" evidence="3">
    <location>
        <begin position="102"/>
        <end position="118"/>
    </location>
</feature>
<dbReference type="GO" id="GO:0006272">
    <property type="term" value="P:leading strand elongation"/>
    <property type="evidence" value="ECO:0007669"/>
    <property type="project" value="TreeGrafter"/>
</dbReference>
<dbReference type="GO" id="GO:0008622">
    <property type="term" value="C:epsilon DNA polymerase complex"/>
    <property type="evidence" value="ECO:0007669"/>
    <property type="project" value="TreeGrafter"/>
</dbReference>
<sequence>MAPPLEHDLPLVSVTRVAKQALPDKAGLSKEAKETIQAAAAVFILYLTSAASEECKAKKRQTMSGKDVIKALQDVDMYSFVTPVESFLAASKITKKPTTAPTKDDRTGQNDAETHENENAIADEDEEETKDD</sequence>
<reference evidence="5 6" key="1">
    <citation type="submission" date="2019-07" db="EMBL/GenBank/DDBJ databases">
        <title>Genomics analysis of Aphanomyces spp. identifies a new class of oomycete effector associated with host adaptation.</title>
        <authorList>
            <person name="Gaulin E."/>
        </authorList>
    </citation>
    <scope>NUCLEOTIDE SEQUENCE [LARGE SCALE GENOMIC DNA]</scope>
    <source>
        <strain evidence="5 6">ATCC 201684</strain>
    </source>
</reference>
<dbReference type="GO" id="GO:0006974">
    <property type="term" value="P:DNA damage response"/>
    <property type="evidence" value="ECO:0007669"/>
    <property type="project" value="TreeGrafter"/>
</dbReference>
<dbReference type="EMBL" id="VJMJ01000126">
    <property type="protein sequence ID" value="KAF0733062.1"/>
    <property type="molecule type" value="Genomic_DNA"/>
</dbReference>
<organism evidence="5 6">
    <name type="scientific">Aphanomyces euteiches</name>
    <dbReference type="NCBI Taxonomy" id="100861"/>
    <lineage>
        <taxon>Eukaryota</taxon>
        <taxon>Sar</taxon>
        <taxon>Stramenopiles</taxon>
        <taxon>Oomycota</taxon>
        <taxon>Saprolegniomycetes</taxon>
        <taxon>Saprolegniales</taxon>
        <taxon>Verrucalvaceae</taxon>
        <taxon>Aphanomyces</taxon>
    </lineage>
</organism>
<evidence type="ECO:0000256" key="2">
    <source>
        <dbReference type="ARBA" id="ARBA00023242"/>
    </source>
</evidence>
<keyword evidence="6" id="KW-1185">Reference proteome</keyword>
<evidence type="ECO:0000256" key="3">
    <source>
        <dbReference type="SAM" id="MobiDB-lite"/>
    </source>
</evidence>
<dbReference type="InterPro" id="IPR051377">
    <property type="entry name" value="DNA_Pol-Epsilon_Subunit"/>
</dbReference>
<evidence type="ECO:0000313" key="5">
    <source>
        <dbReference type="EMBL" id="KAF0733062.1"/>
    </source>
</evidence>
<evidence type="ECO:0000256" key="1">
    <source>
        <dbReference type="ARBA" id="ARBA00004123"/>
    </source>
</evidence>
<gene>
    <name evidence="5" type="ORF">Ae201684_009884</name>
</gene>
<dbReference type="InterPro" id="IPR009072">
    <property type="entry name" value="Histone-fold"/>
</dbReference>
<feature type="domain" description="Transcription factor CBF/NF-Y/archaeal histone" evidence="4">
    <location>
        <begin position="9"/>
        <end position="72"/>
    </location>
</feature>
<dbReference type="AlphaFoldDB" id="A0A6G0WZL1"/>
<feature type="region of interest" description="Disordered" evidence="3">
    <location>
        <begin position="91"/>
        <end position="132"/>
    </location>
</feature>
<dbReference type="Proteomes" id="UP000481153">
    <property type="component" value="Unassembled WGS sequence"/>
</dbReference>
<dbReference type="Gene3D" id="1.10.20.10">
    <property type="entry name" value="Histone, subunit A"/>
    <property type="match status" value="1"/>
</dbReference>
<comment type="subcellular location">
    <subcellularLocation>
        <location evidence="1">Nucleus</location>
    </subcellularLocation>
</comment>
<comment type="caution">
    <text evidence="5">The sequence shown here is derived from an EMBL/GenBank/DDBJ whole genome shotgun (WGS) entry which is preliminary data.</text>
</comment>
<feature type="compositionally biased region" description="Acidic residues" evidence="3">
    <location>
        <begin position="121"/>
        <end position="132"/>
    </location>
</feature>
<dbReference type="VEuPathDB" id="FungiDB:AeMF1_011008"/>
<dbReference type="GO" id="GO:0008623">
    <property type="term" value="C:CHRAC"/>
    <property type="evidence" value="ECO:0007669"/>
    <property type="project" value="TreeGrafter"/>
</dbReference>
<feature type="compositionally biased region" description="Low complexity" evidence="3">
    <location>
        <begin position="91"/>
        <end position="101"/>
    </location>
</feature>
<dbReference type="OrthoDB" id="386949at2759"/>
<name>A0A6G0WZL1_9STRA</name>
<dbReference type="InterPro" id="IPR003958">
    <property type="entry name" value="CBFA_NFYB_domain"/>
</dbReference>
<evidence type="ECO:0000313" key="6">
    <source>
        <dbReference type="Proteomes" id="UP000481153"/>
    </source>
</evidence>
<evidence type="ECO:0000259" key="4">
    <source>
        <dbReference type="Pfam" id="PF00808"/>
    </source>
</evidence>
<keyword evidence="2" id="KW-0539">Nucleus</keyword>
<dbReference type="PANTHER" id="PTHR46172:SF1">
    <property type="entry name" value="DNA POLYMERASE EPSILON SUBUNIT 3"/>
    <property type="match status" value="1"/>
</dbReference>
<dbReference type="GO" id="GO:0031490">
    <property type="term" value="F:chromatin DNA binding"/>
    <property type="evidence" value="ECO:0007669"/>
    <property type="project" value="TreeGrafter"/>
</dbReference>
<accession>A0A6G0WZL1</accession>
<dbReference type="SUPFAM" id="SSF47113">
    <property type="entry name" value="Histone-fold"/>
    <property type="match status" value="1"/>
</dbReference>
<dbReference type="GO" id="GO:0046982">
    <property type="term" value="F:protein heterodimerization activity"/>
    <property type="evidence" value="ECO:0007669"/>
    <property type="project" value="InterPro"/>
</dbReference>
<dbReference type="PANTHER" id="PTHR46172">
    <property type="entry name" value="DNA POLYMERASE EPSILON SUBUNIT 3"/>
    <property type="match status" value="1"/>
</dbReference>
<dbReference type="Pfam" id="PF00808">
    <property type="entry name" value="CBFD_NFYB_HMF"/>
    <property type="match status" value="1"/>
</dbReference>
<dbReference type="GO" id="GO:0031507">
    <property type="term" value="P:heterochromatin formation"/>
    <property type="evidence" value="ECO:0007669"/>
    <property type="project" value="TreeGrafter"/>
</dbReference>
<proteinExistence type="predicted"/>
<dbReference type="CDD" id="cd22928">
    <property type="entry name" value="HFD_POLE3_DPB4"/>
    <property type="match status" value="1"/>
</dbReference>
<protein>
    <recommendedName>
        <fullName evidence="4">Transcription factor CBF/NF-Y/archaeal histone domain-containing protein</fullName>
    </recommendedName>
</protein>